<dbReference type="EMBL" id="FLUL01000001">
    <property type="protein sequence ID" value="SBW08450.1"/>
    <property type="molecule type" value="Genomic_DNA"/>
</dbReference>
<name>A0A212K9S8_9BACT</name>
<reference evidence="3" key="1">
    <citation type="submission" date="2016-04" db="EMBL/GenBank/DDBJ databases">
        <authorList>
            <person name="Evans L.H."/>
            <person name="Alamgir A."/>
            <person name="Owens N."/>
            <person name="Weber N.D."/>
            <person name="Virtaneva K."/>
            <person name="Barbian K."/>
            <person name="Babar A."/>
            <person name="Rosenke K."/>
        </authorList>
    </citation>
    <scope>NUCLEOTIDE SEQUENCE</scope>
    <source>
        <strain evidence="3">86-2</strain>
    </source>
</reference>
<proteinExistence type="predicted"/>
<feature type="transmembrane region" description="Helical" evidence="1">
    <location>
        <begin position="245"/>
        <end position="273"/>
    </location>
</feature>
<keyword evidence="1" id="KW-0812">Transmembrane</keyword>
<protein>
    <submittedName>
        <fullName evidence="3">Uncharacterized protein</fullName>
    </submittedName>
</protein>
<dbReference type="PROSITE" id="PS51257">
    <property type="entry name" value="PROKAR_LIPOPROTEIN"/>
    <property type="match status" value="1"/>
</dbReference>
<dbReference type="Gene3D" id="2.60.40.3680">
    <property type="match status" value="1"/>
</dbReference>
<keyword evidence="2" id="KW-0732">Signal</keyword>
<accession>A0A212K9S8</accession>
<feature type="signal peptide" evidence="2">
    <location>
        <begin position="1"/>
        <end position="27"/>
    </location>
</feature>
<keyword evidence="1" id="KW-0472">Membrane</keyword>
<evidence type="ECO:0000256" key="1">
    <source>
        <dbReference type="SAM" id="Phobius"/>
    </source>
</evidence>
<dbReference type="AlphaFoldDB" id="A0A212K9S8"/>
<evidence type="ECO:0000256" key="2">
    <source>
        <dbReference type="SAM" id="SignalP"/>
    </source>
</evidence>
<keyword evidence="1" id="KW-1133">Transmembrane helix</keyword>
<feature type="chain" id="PRO_5013098035" evidence="2">
    <location>
        <begin position="28"/>
        <end position="361"/>
    </location>
</feature>
<gene>
    <name evidence="3" type="ORF">KL86DYS2_13376</name>
</gene>
<organism evidence="3">
    <name type="scientific">uncultured Dysgonomonas sp</name>
    <dbReference type="NCBI Taxonomy" id="206096"/>
    <lineage>
        <taxon>Bacteria</taxon>
        <taxon>Pseudomonadati</taxon>
        <taxon>Bacteroidota</taxon>
        <taxon>Bacteroidia</taxon>
        <taxon>Bacteroidales</taxon>
        <taxon>Dysgonomonadaceae</taxon>
        <taxon>Dysgonomonas</taxon>
        <taxon>environmental samples</taxon>
    </lineage>
</organism>
<feature type="transmembrane region" description="Helical" evidence="1">
    <location>
        <begin position="326"/>
        <end position="347"/>
    </location>
</feature>
<sequence>MFYKTMLKRFSLLFSFIIACVSTSANMASPWIGGNPMSEAYSSKDIDILHESLHVRIIDFYTAKYTVIYTAKSDRAGKQIPLVFDTMTDVSESDGFRVWVDDKDVAVSKIPSSYEDRAALSWIDSLDNHLLYSQENVPNLIGLKYFEFDLSEGEHAIRVEYTVRANVYVGNPVREFTLRYNLAPARFWRTFGGLDIEIDITGLDGTFETNLPAEKTSLTDAVTHLHFSDIPSDEFVITYTPQVGWFANIFVAIGHWLVLAFILVLGVVHVYLTLRYRIRKPTKRFSPVVIVGGILAPILYLCLYVWSYSLIDVVIGEYASGRHGYVFLIFLLYPVVMPIYLLLIWMIDKMKKDKIKKDVSI</sequence>
<evidence type="ECO:0000313" key="3">
    <source>
        <dbReference type="EMBL" id="SBW08450.1"/>
    </source>
</evidence>
<feature type="transmembrane region" description="Helical" evidence="1">
    <location>
        <begin position="285"/>
        <end position="306"/>
    </location>
</feature>